<feature type="chain" id="PRO_5047190775" evidence="1">
    <location>
        <begin position="20"/>
        <end position="260"/>
    </location>
</feature>
<dbReference type="RefSeq" id="WP_014218103.1">
    <property type="nucleotide sequence ID" value="NZ_LWBO01000020.1"/>
</dbReference>
<gene>
    <name evidence="2" type="ORF">A4D02_33910</name>
</gene>
<dbReference type="Proteomes" id="UP000192277">
    <property type="component" value="Unassembled WGS sequence"/>
</dbReference>
<dbReference type="EMBL" id="LWBO01000020">
    <property type="protein sequence ID" value="OQP45393.1"/>
    <property type="molecule type" value="Genomic_DNA"/>
</dbReference>
<name>A0ABX3NT87_9BACT</name>
<keyword evidence="1" id="KW-0732">Signal</keyword>
<evidence type="ECO:0000256" key="1">
    <source>
        <dbReference type="SAM" id="SignalP"/>
    </source>
</evidence>
<organism evidence="2 3">
    <name type="scientific">Niastella koreensis</name>
    <dbReference type="NCBI Taxonomy" id="354356"/>
    <lineage>
        <taxon>Bacteria</taxon>
        <taxon>Pseudomonadati</taxon>
        <taxon>Bacteroidota</taxon>
        <taxon>Chitinophagia</taxon>
        <taxon>Chitinophagales</taxon>
        <taxon>Chitinophagaceae</taxon>
        <taxon>Niastella</taxon>
    </lineage>
</organism>
<reference evidence="2 3" key="1">
    <citation type="submission" date="2016-04" db="EMBL/GenBank/DDBJ databases">
        <authorList>
            <person name="Chen L."/>
            <person name="Zhuang W."/>
            <person name="Wang G."/>
        </authorList>
    </citation>
    <scope>NUCLEOTIDE SEQUENCE [LARGE SCALE GENOMIC DNA]</scope>
    <source>
        <strain evidence="3">GR20</strain>
    </source>
</reference>
<evidence type="ECO:0000313" key="2">
    <source>
        <dbReference type="EMBL" id="OQP45393.1"/>
    </source>
</evidence>
<proteinExistence type="predicted"/>
<evidence type="ECO:0000313" key="3">
    <source>
        <dbReference type="Proteomes" id="UP000192277"/>
    </source>
</evidence>
<protein>
    <submittedName>
        <fullName evidence="2">Uncharacterized protein</fullName>
    </submittedName>
</protein>
<keyword evidence="3" id="KW-1185">Reference proteome</keyword>
<sequence length="260" mass="29733">MKLLLLSLLLTLYALPLFAQKEQAAADLALQPYKISSVDIPFKRKLHFAGYKTHHFRRNIASWFSFGTLNIANQILKIDGVPLYKKSKHRSVDIFSFAMKTDAGIVSHTECRAVLRKNETFSIFRQKDSSFFKIKNADYLDARIRTDNDTSHIWYVAAANLNGSEAAEQQGLLRCGDSTIYFVKTMLMLRDQPVSRNEPQSLFTSLNHVYLFTYNNEAIAAVSFKLSDKLFWCRDDLDSNLKTIVASAASLLCMRNDLYY</sequence>
<comment type="caution">
    <text evidence="2">The sequence shown here is derived from an EMBL/GenBank/DDBJ whole genome shotgun (WGS) entry which is preliminary data.</text>
</comment>
<feature type="signal peptide" evidence="1">
    <location>
        <begin position="1"/>
        <end position="19"/>
    </location>
</feature>
<accession>A0ABX3NT87</accession>